<feature type="domain" description="Guanylate kinase-like" evidence="3">
    <location>
        <begin position="1"/>
        <end position="168"/>
    </location>
</feature>
<gene>
    <name evidence="4" type="ORF">XENOCAPTIV_027178</name>
</gene>
<reference evidence="4 5" key="1">
    <citation type="submission" date="2021-06" db="EMBL/GenBank/DDBJ databases">
        <authorList>
            <person name="Palmer J.M."/>
        </authorList>
    </citation>
    <scope>NUCLEOTIDE SEQUENCE [LARGE SCALE GENOMIC DNA]</scope>
    <source>
        <strain evidence="4 5">XC_2019</strain>
        <tissue evidence="4">Muscle</tissue>
    </source>
</reference>
<dbReference type="SMART" id="SM00072">
    <property type="entry name" value="GuKc"/>
    <property type="match status" value="1"/>
</dbReference>
<keyword evidence="1" id="KW-0808">Transferase</keyword>
<comment type="caution">
    <text evidence="4">The sequence shown here is derived from an EMBL/GenBank/DDBJ whole genome shotgun (WGS) entry which is preliminary data.</text>
</comment>
<feature type="region of interest" description="Disordered" evidence="2">
    <location>
        <begin position="335"/>
        <end position="374"/>
    </location>
</feature>
<dbReference type="SUPFAM" id="SSF52540">
    <property type="entry name" value="P-loop containing nucleoside triphosphate hydrolases"/>
    <property type="match status" value="1"/>
</dbReference>
<dbReference type="InterPro" id="IPR008145">
    <property type="entry name" value="GK/Ca_channel_bsu"/>
</dbReference>
<evidence type="ECO:0000256" key="1">
    <source>
        <dbReference type="ARBA" id="ARBA00022679"/>
    </source>
</evidence>
<evidence type="ECO:0000259" key="3">
    <source>
        <dbReference type="PROSITE" id="PS50052"/>
    </source>
</evidence>
<accession>A0ABV0QN96</accession>
<dbReference type="Pfam" id="PF00625">
    <property type="entry name" value="Guanylate_kin"/>
    <property type="match status" value="1"/>
</dbReference>
<dbReference type="Gene3D" id="3.40.50.300">
    <property type="entry name" value="P-loop containing nucleotide triphosphate hydrolases"/>
    <property type="match status" value="1"/>
</dbReference>
<dbReference type="InterPro" id="IPR027417">
    <property type="entry name" value="P-loop_NTPase"/>
</dbReference>
<dbReference type="PANTHER" id="PTHR23117">
    <property type="entry name" value="GUANYLATE KINASE-RELATED"/>
    <property type="match status" value="1"/>
</dbReference>
<dbReference type="PROSITE" id="PS50052">
    <property type="entry name" value="GUANYLATE_KINASE_2"/>
    <property type="match status" value="1"/>
</dbReference>
<protein>
    <recommendedName>
        <fullName evidence="3">Guanylate kinase-like domain-containing protein</fullName>
    </recommendedName>
</protein>
<proteinExistence type="predicted"/>
<keyword evidence="5" id="KW-1185">Reference proteome</keyword>
<dbReference type="EMBL" id="JAHRIN010017502">
    <property type="protein sequence ID" value="MEQ2197289.1"/>
    <property type="molecule type" value="Genomic_DNA"/>
</dbReference>
<sequence>MQEIYLRILTKCIFYRICHTTRKPYIGEENGIDYHFVSEADFQNLVHMGKFIQTMQYGAHLFGLTRDAIEDVAEEGLICCVHMELEGVFSLKKSYFKPRYILLIPTQVDKFISHLKSRNKYTPPQIDHAVQRVALYLHTNEQRPGFFNNIIPCDDCEEAYQTLQQVVKDYLLVVEEEGKSNSGLSSDSSVSGLYSAENPHPQVSGSRSETRASLSGSSLDPSNSSFMPCFTNIQAKLNPSKISIVSPEELASMRRREQLAREAVVGKRPGLFSQLFKRYKFTQKASSLQPYQDPGTHFQEDSSSASGMFKSLHSSMLEQTSELLKDRNLEFEAKSILPPIPTGNKTGEVLKSPQLPRIDPKPPVKKNKGANVEG</sequence>
<dbReference type="Proteomes" id="UP001434883">
    <property type="component" value="Unassembled WGS sequence"/>
</dbReference>
<dbReference type="InterPro" id="IPR008144">
    <property type="entry name" value="Guanylate_kin-like_dom"/>
</dbReference>
<evidence type="ECO:0000313" key="5">
    <source>
        <dbReference type="Proteomes" id="UP001434883"/>
    </source>
</evidence>
<feature type="compositionally biased region" description="Low complexity" evidence="2">
    <location>
        <begin position="180"/>
        <end position="195"/>
    </location>
</feature>
<organism evidence="4 5">
    <name type="scientific">Xenoophorus captivus</name>
    <dbReference type="NCBI Taxonomy" id="1517983"/>
    <lineage>
        <taxon>Eukaryota</taxon>
        <taxon>Metazoa</taxon>
        <taxon>Chordata</taxon>
        <taxon>Craniata</taxon>
        <taxon>Vertebrata</taxon>
        <taxon>Euteleostomi</taxon>
        <taxon>Actinopterygii</taxon>
        <taxon>Neopterygii</taxon>
        <taxon>Teleostei</taxon>
        <taxon>Neoteleostei</taxon>
        <taxon>Acanthomorphata</taxon>
        <taxon>Ovalentaria</taxon>
        <taxon>Atherinomorphae</taxon>
        <taxon>Cyprinodontiformes</taxon>
        <taxon>Goodeidae</taxon>
        <taxon>Xenoophorus</taxon>
    </lineage>
</organism>
<name>A0ABV0QN96_9TELE</name>
<dbReference type="PANTHER" id="PTHR23117:SF18">
    <property type="entry name" value="LEUCINE-RICH REPEAT AND GUANYLATE KINASE DOMAIN-CONTAINING PROTEIN"/>
    <property type="match status" value="1"/>
</dbReference>
<evidence type="ECO:0000313" key="4">
    <source>
        <dbReference type="EMBL" id="MEQ2197289.1"/>
    </source>
</evidence>
<feature type="region of interest" description="Disordered" evidence="2">
    <location>
        <begin position="180"/>
        <end position="221"/>
    </location>
</feature>
<dbReference type="CDD" id="cd00071">
    <property type="entry name" value="GMPK"/>
    <property type="match status" value="1"/>
</dbReference>
<evidence type="ECO:0000256" key="2">
    <source>
        <dbReference type="SAM" id="MobiDB-lite"/>
    </source>
</evidence>